<dbReference type="EMBL" id="BMAO01026668">
    <property type="protein sequence ID" value="GFR11472.1"/>
    <property type="molecule type" value="Genomic_DNA"/>
</dbReference>
<dbReference type="Proteomes" id="UP000887116">
    <property type="component" value="Unassembled WGS sequence"/>
</dbReference>
<dbReference type="AlphaFoldDB" id="A0A8X6LKB5"/>
<name>A0A8X6LKB5_TRICU</name>
<evidence type="ECO:0000313" key="1">
    <source>
        <dbReference type="EMBL" id="GFR11472.1"/>
    </source>
</evidence>
<protein>
    <submittedName>
        <fullName evidence="1">Uncharacterized protein</fullName>
    </submittedName>
</protein>
<accession>A0A8X6LKB5</accession>
<organism evidence="1 2">
    <name type="scientific">Trichonephila clavata</name>
    <name type="common">Joro spider</name>
    <name type="synonym">Nephila clavata</name>
    <dbReference type="NCBI Taxonomy" id="2740835"/>
    <lineage>
        <taxon>Eukaryota</taxon>
        <taxon>Metazoa</taxon>
        <taxon>Ecdysozoa</taxon>
        <taxon>Arthropoda</taxon>
        <taxon>Chelicerata</taxon>
        <taxon>Arachnida</taxon>
        <taxon>Araneae</taxon>
        <taxon>Araneomorphae</taxon>
        <taxon>Entelegynae</taxon>
        <taxon>Araneoidea</taxon>
        <taxon>Nephilidae</taxon>
        <taxon>Trichonephila</taxon>
    </lineage>
</organism>
<keyword evidence="2" id="KW-1185">Reference proteome</keyword>
<comment type="caution">
    <text evidence="1">The sequence shown here is derived from an EMBL/GenBank/DDBJ whole genome shotgun (WGS) entry which is preliminary data.</text>
</comment>
<reference evidence="1" key="1">
    <citation type="submission" date="2020-07" db="EMBL/GenBank/DDBJ databases">
        <title>Multicomponent nature underlies the extraordinary mechanical properties of spider dragline silk.</title>
        <authorList>
            <person name="Kono N."/>
            <person name="Nakamura H."/>
            <person name="Mori M."/>
            <person name="Yoshida Y."/>
            <person name="Ohtoshi R."/>
            <person name="Malay A.D."/>
            <person name="Moran D.A.P."/>
            <person name="Tomita M."/>
            <person name="Numata K."/>
            <person name="Arakawa K."/>
        </authorList>
    </citation>
    <scope>NUCLEOTIDE SEQUENCE</scope>
</reference>
<proteinExistence type="predicted"/>
<evidence type="ECO:0000313" key="2">
    <source>
        <dbReference type="Proteomes" id="UP000887116"/>
    </source>
</evidence>
<gene>
    <name evidence="1" type="ORF">TNCT_600661</name>
</gene>
<dbReference type="OrthoDB" id="416987at2759"/>
<sequence length="141" mass="15889">MGKDTKITKAKFLPAIKEQQNPSAKTVLSKGCFNLRNWESNVNGPGVSKCTGDTDLLGIIWNLDRDTLRCSVINEIPQNKGNTRKEQFCHLCNSSTILLEFYLPPPYYQKFGSKKPRKLNWPGMTPYPQGCTTGFPDGYLK</sequence>